<evidence type="ECO:0000313" key="2">
    <source>
        <dbReference type="Proteomes" id="UP000193427"/>
    </source>
</evidence>
<dbReference type="GO" id="GO:0071949">
    <property type="term" value="F:FAD binding"/>
    <property type="evidence" value="ECO:0007669"/>
    <property type="project" value="InterPro"/>
</dbReference>
<dbReference type="AlphaFoldDB" id="A0A1W6LA58"/>
<dbReference type="SUPFAM" id="SSF56176">
    <property type="entry name" value="FAD-binding/transporter-associated domain-like"/>
    <property type="match status" value="1"/>
</dbReference>
<dbReference type="PANTHER" id="PTHR42659">
    <property type="entry name" value="XANTHINE DEHYDROGENASE SUBUNIT C-RELATED"/>
    <property type="match status" value="1"/>
</dbReference>
<dbReference type="STRING" id="946333.A4W93_14840"/>
<dbReference type="OrthoDB" id="9814706at2"/>
<sequence length="244" mass="25275">MLAVERCTDAAGAQARRDTLGARGTFVAGGTALQLGWNGAAPDLTLVDVSALPAARGVTRHGDRLRIGAASRLESLRHDPAVRAGAPLLVSACGEIAAIGVRHLATLGGNVGWRYGDALAPLLVLDAGAELADGRVVPLLDVFTQDPLPLVVALWIDTRTARERSVFEKAGHRAAFSPSRLTLAIVDGPDGTRLAAVGAGLAARRLRAAERALQHGGLADACLADLGDPVRARLARRLIEGHLG</sequence>
<proteinExistence type="predicted"/>
<protein>
    <submittedName>
        <fullName evidence="1">Uncharacterized protein</fullName>
    </submittedName>
</protein>
<keyword evidence="2" id="KW-1185">Reference proteome</keyword>
<organism evidence="1 2">
    <name type="scientific">Piscinibacter gummiphilus</name>
    <dbReference type="NCBI Taxonomy" id="946333"/>
    <lineage>
        <taxon>Bacteria</taxon>
        <taxon>Pseudomonadati</taxon>
        <taxon>Pseudomonadota</taxon>
        <taxon>Betaproteobacteria</taxon>
        <taxon>Burkholderiales</taxon>
        <taxon>Sphaerotilaceae</taxon>
        <taxon>Piscinibacter</taxon>
    </lineage>
</organism>
<dbReference type="PANTHER" id="PTHR42659:SF9">
    <property type="entry name" value="XANTHINE DEHYDROGENASE FAD-BINDING SUBUNIT XDHB-RELATED"/>
    <property type="match status" value="1"/>
</dbReference>
<dbReference type="InterPro" id="IPR016169">
    <property type="entry name" value="FAD-bd_PCMH_sub2"/>
</dbReference>
<gene>
    <name evidence="1" type="ORF">A4W93_14840</name>
</gene>
<dbReference type="GO" id="GO:0016491">
    <property type="term" value="F:oxidoreductase activity"/>
    <property type="evidence" value="ECO:0007669"/>
    <property type="project" value="InterPro"/>
</dbReference>
<accession>A0A1W6LA58</accession>
<dbReference type="Pfam" id="PF00941">
    <property type="entry name" value="FAD_binding_5"/>
    <property type="match status" value="1"/>
</dbReference>
<reference evidence="1 2" key="1">
    <citation type="submission" date="2016-04" db="EMBL/GenBank/DDBJ databases">
        <title>Complete genome sequence of natural rubber-degrading, novel Gram-negative bacterium, Rhizobacter gummiphilus strain NS21.</title>
        <authorList>
            <person name="Tabata M."/>
            <person name="Kasai D."/>
            <person name="Fukuda M."/>
        </authorList>
    </citation>
    <scope>NUCLEOTIDE SEQUENCE [LARGE SCALE GENOMIC DNA]</scope>
    <source>
        <strain evidence="1 2">NS21</strain>
    </source>
</reference>
<dbReference type="EMBL" id="CP015118">
    <property type="protein sequence ID" value="ARN21067.1"/>
    <property type="molecule type" value="Genomic_DNA"/>
</dbReference>
<dbReference type="Proteomes" id="UP000193427">
    <property type="component" value="Chromosome"/>
</dbReference>
<dbReference type="InterPro" id="IPR036318">
    <property type="entry name" value="FAD-bd_PCMH-like_sf"/>
</dbReference>
<evidence type="ECO:0000313" key="1">
    <source>
        <dbReference type="EMBL" id="ARN21067.1"/>
    </source>
</evidence>
<dbReference type="InterPro" id="IPR016166">
    <property type="entry name" value="FAD-bd_PCMH"/>
</dbReference>
<dbReference type="Gene3D" id="3.30.465.10">
    <property type="match status" value="1"/>
</dbReference>
<dbReference type="RefSeq" id="WP_085751347.1">
    <property type="nucleotide sequence ID" value="NZ_BSPR01000004.1"/>
</dbReference>
<dbReference type="InterPro" id="IPR051312">
    <property type="entry name" value="Diverse_Substr_Oxidored"/>
</dbReference>
<dbReference type="InterPro" id="IPR002346">
    <property type="entry name" value="Mopterin_DH_FAD-bd"/>
</dbReference>
<dbReference type="KEGG" id="rgu:A4W93_14840"/>
<name>A0A1W6LA58_9BURK</name>
<dbReference type="PROSITE" id="PS51387">
    <property type="entry name" value="FAD_PCMH"/>
    <property type="match status" value="1"/>
</dbReference>